<protein>
    <recommendedName>
        <fullName evidence="7">Protein kinase domain-containing protein</fullName>
    </recommendedName>
</protein>
<evidence type="ECO:0000256" key="2">
    <source>
        <dbReference type="ARBA" id="ARBA00022679"/>
    </source>
</evidence>
<gene>
    <name evidence="8" type="ORF">A4R35_05295</name>
</gene>
<dbReference type="CDD" id="cd14014">
    <property type="entry name" value="STKc_PknB_like"/>
    <property type="match status" value="1"/>
</dbReference>
<evidence type="ECO:0000256" key="1">
    <source>
        <dbReference type="ARBA" id="ARBA00022527"/>
    </source>
</evidence>
<dbReference type="NCBIfam" id="NF041518">
    <property type="entry name" value="choice_anch_Q"/>
    <property type="match status" value="1"/>
</dbReference>
<dbReference type="SUPFAM" id="SSF51126">
    <property type="entry name" value="Pectin lyase-like"/>
    <property type="match status" value="2"/>
</dbReference>
<dbReference type="InterPro" id="IPR030616">
    <property type="entry name" value="Aur-like"/>
</dbReference>
<dbReference type="Gene3D" id="3.30.200.20">
    <property type="entry name" value="Phosphorylase Kinase, domain 1"/>
    <property type="match status" value="1"/>
</dbReference>
<keyword evidence="1" id="KW-0723">Serine/threonine-protein kinase</keyword>
<dbReference type="SUPFAM" id="SSF56112">
    <property type="entry name" value="Protein kinase-like (PK-like)"/>
    <property type="match status" value="1"/>
</dbReference>
<evidence type="ECO:0000256" key="3">
    <source>
        <dbReference type="ARBA" id="ARBA00022741"/>
    </source>
</evidence>
<dbReference type="EMBL" id="MCIF01000002">
    <property type="protein sequence ID" value="RAQ94941.1"/>
    <property type="molecule type" value="Genomic_DNA"/>
</dbReference>
<evidence type="ECO:0000313" key="8">
    <source>
        <dbReference type="EMBL" id="RAQ94941.1"/>
    </source>
</evidence>
<dbReference type="PANTHER" id="PTHR24350">
    <property type="entry name" value="SERINE/THREONINE-PROTEIN KINASE IAL-RELATED"/>
    <property type="match status" value="1"/>
</dbReference>
<accession>A0A328VDQ1</accession>
<comment type="caution">
    <text evidence="8">The sequence shown here is derived from an EMBL/GenBank/DDBJ whole genome shotgun (WGS) entry which is preliminary data.</text>
</comment>
<dbReference type="InterPro" id="IPR011050">
    <property type="entry name" value="Pectin_lyase_fold/virulence"/>
</dbReference>
<feature type="domain" description="Protein kinase" evidence="7">
    <location>
        <begin position="11"/>
        <end position="271"/>
    </location>
</feature>
<dbReference type="OrthoDB" id="414967at2"/>
<evidence type="ECO:0000256" key="5">
    <source>
        <dbReference type="ARBA" id="ARBA00022840"/>
    </source>
</evidence>
<dbReference type="RefSeq" id="WP_112427257.1">
    <property type="nucleotide sequence ID" value="NZ_MCIF01000002.1"/>
</dbReference>
<dbReference type="InterPro" id="IPR027417">
    <property type="entry name" value="P-loop_NTPase"/>
</dbReference>
<evidence type="ECO:0000313" key="9">
    <source>
        <dbReference type="Proteomes" id="UP000248706"/>
    </source>
</evidence>
<dbReference type="Gene3D" id="1.10.510.10">
    <property type="entry name" value="Transferase(Phosphotransferase) domain 1"/>
    <property type="match status" value="1"/>
</dbReference>
<dbReference type="PROSITE" id="PS50011">
    <property type="entry name" value="PROTEIN_KINASE_DOM"/>
    <property type="match status" value="1"/>
</dbReference>
<dbReference type="SMART" id="SM00220">
    <property type="entry name" value="S_TKc"/>
    <property type="match status" value="1"/>
</dbReference>
<organism evidence="8 9">
    <name type="scientific">Thermogemmatispora tikiterensis</name>
    <dbReference type="NCBI Taxonomy" id="1825093"/>
    <lineage>
        <taxon>Bacteria</taxon>
        <taxon>Bacillati</taxon>
        <taxon>Chloroflexota</taxon>
        <taxon>Ktedonobacteria</taxon>
        <taxon>Thermogemmatisporales</taxon>
        <taxon>Thermogemmatisporaceae</taxon>
        <taxon>Thermogemmatispora</taxon>
    </lineage>
</organism>
<dbReference type="PROSITE" id="PS00108">
    <property type="entry name" value="PROTEIN_KINASE_ST"/>
    <property type="match status" value="1"/>
</dbReference>
<proteinExistence type="predicted"/>
<dbReference type="PROSITE" id="PS00107">
    <property type="entry name" value="PROTEIN_KINASE_ATP"/>
    <property type="match status" value="1"/>
</dbReference>
<keyword evidence="4" id="KW-0418">Kinase</keyword>
<dbReference type="SUPFAM" id="SSF52540">
    <property type="entry name" value="P-loop containing nucleoside triphosphate hydrolases"/>
    <property type="match status" value="1"/>
</dbReference>
<dbReference type="GO" id="GO:0005524">
    <property type="term" value="F:ATP binding"/>
    <property type="evidence" value="ECO:0007669"/>
    <property type="project" value="UniProtKB-UniRule"/>
</dbReference>
<dbReference type="InterPro" id="IPR000719">
    <property type="entry name" value="Prot_kinase_dom"/>
</dbReference>
<sequence length="1510" mass="162608">MMRQGQRLGNYRLIRLLGSGSYGAVYLAEHLYLKTQVAIKVLTQLLKEEDEQAFLHEAQILARLRHKHIVPVHEFAIERGQPYLVMEYLPGGTLLDRHPRGTRLPLATVVSYVYQLAGALQYAHDRNIVHRDVKPANVLLGNDGLLLSDFGVALPLLKKEGAGESAPVGTLPYMAPEQFHRQPTFASDQYALAVMAYELLCGVRPFQGGAADLINQHLTKEPPALREHDPALPESVDRVIRRALAKKAEERYPAIILFARALGKAVSQAMLRPEIDQSLTWRPEEIQPRPQAGDGQHSWRVILAVRDEQSPVSQRLQQELYERGLTVIMAQRYEQADELELRQAMRAAQLVLVGLTAQDQALPVSEQLLQMAHLYQRPVRYLLMGAAPPAGSSWPLAEMVPPALLSDGSGARYRQALDEIIQQIEEGQWGRRRQKQAILTLEEEGKARNPYKGLRAFTQQDQGDFFGRERLVQELLARLATLLGQNPAQSSSARLLALIGGVGVGKSSLLMAGLLPRLQAGALPGSENWRYLSVFRPAYRPLEALAEVLAAGGSQQEKEAIHTALVQGDSAALHRLALTLAPDHPYLVLVIDQFEELFTPEVAEAERRRFIDLIATAVSVPHGKLLLLLTLRADCYDRPLAYPSLAQLLQGPAHCPIGPMTLDELRAVIEQPALLPDVQLVFDEDLVADLLLDIRDQPGALPLLEFTLDQLFQQRRGSRLTRRAYEAIGGVRGALARHAETTYASLPSDRHRFLARQLFLRLVQPGREGQAPMRRQARQSELALTDEQETRLMQETCEAFVAARLLTVERRAGEVMLEVSHEALLQEWPQLVEWVRQAGEDLPLQQRVSADVQEWWRRGKPRDRLYRGSLLKDALRWQERASLSLQEAMFLRASRRARTLARVRLALVVLLILGLLIPASWLLYQQVAPLQVTSLQDDGPGSLRQVIAEAKPGQTISVQPGLTGVLSLTHNLDIGKSLTIRGPGAAKLTISGQPGLEASYAIRILARTSVTFSDLSFSERQPSPGDFFLNQGNLTLQRCRIAQITISPVSESNGPSLPGGSAIENSQQGNLTLLQSTITHVQASGVEAHAAAILNNGGKATLNASQITGNSVKDSGTSSNGAAGAVIVSLRGSLTLNGSNVSDNQVSSQESAFGGGIFALDSTVQLINTRLVDNSIVAAQEAAGAGLQASGSKVTLKNTLVSNNKVQAHFAVGAGLFLLGGQLTIMESTVSGNRASSQDDRATGGGVFAEGALTISNSTVSHNVVISTSSVEGAAIGAGIAVTGSLVMTASTVADNQAQAPASDAEGGGLLALSLSSSSGSSGFQKTMLTLVNSTLSGNSAQGKRRSSGGGLFISESDGRLDFCTIYGNRAAAGGGLAILPGSGEGQDSQITLLDSLLAANTANVAPDLLGQVTSGGYNLIQRASGAKFLDPTGRHHLDLVGTGSTPLDIDPLLRANGGPTQTHALLAGSPAINRIPAADCDVAVDQRGLRRPQQGACDIGAYEYSPTAQ</sequence>
<name>A0A328VDQ1_9CHLR</name>
<evidence type="ECO:0000256" key="4">
    <source>
        <dbReference type="ARBA" id="ARBA00022777"/>
    </source>
</evidence>
<dbReference type="GO" id="GO:0004674">
    <property type="term" value="F:protein serine/threonine kinase activity"/>
    <property type="evidence" value="ECO:0007669"/>
    <property type="project" value="UniProtKB-KW"/>
</dbReference>
<keyword evidence="9" id="KW-1185">Reference proteome</keyword>
<dbReference type="InterPro" id="IPR017441">
    <property type="entry name" value="Protein_kinase_ATP_BS"/>
</dbReference>
<keyword evidence="3 6" id="KW-0547">Nucleotide-binding</keyword>
<dbReference type="Proteomes" id="UP000248706">
    <property type="component" value="Unassembled WGS sequence"/>
</dbReference>
<feature type="binding site" evidence="6">
    <location>
        <position position="40"/>
    </location>
    <ligand>
        <name>ATP</name>
        <dbReference type="ChEBI" id="CHEBI:30616"/>
    </ligand>
</feature>
<dbReference type="Pfam" id="PF00069">
    <property type="entry name" value="Pkinase"/>
    <property type="match status" value="1"/>
</dbReference>
<dbReference type="InterPro" id="IPR012332">
    <property type="entry name" value="Autotransporter_pectin_lyase_C"/>
</dbReference>
<dbReference type="InterPro" id="IPR059226">
    <property type="entry name" value="Choice_anch_Q_dom"/>
</dbReference>
<keyword evidence="5 6" id="KW-0067">ATP-binding</keyword>
<dbReference type="Gene3D" id="2.160.20.20">
    <property type="match status" value="1"/>
</dbReference>
<dbReference type="InterPro" id="IPR011009">
    <property type="entry name" value="Kinase-like_dom_sf"/>
</dbReference>
<dbReference type="InterPro" id="IPR008271">
    <property type="entry name" value="Ser/Thr_kinase_AS"/>
</dbReference>
<evidence type="ECO:0000256" key="6">
    <source>
        <dbReference type="PROSITE-ProRule" id="PRU10141"/>
    </source>
</evidence>
<reference evidence="8 9" key="1">
    <citation type="submission" date="2016-08" db="EMBL/GenBank/DDBJ databases">
        <title>Analysis of Carbohydrate Active Enzymes in Thermogemmatispora T81 Reveals Carbohydrate Degradation Ability.</title>
        <authorList>
            <person name="Tomazini A."/>
            <person name="Lal S."/>
            <person name="Stott M."/>
            <person name="Henrissat B."/>
            <person name="Polikarpov I."/>
            <person name="Sparling R."/>
            <person name="Levin D.B."/>
        </authorList>
    </citation>
    <scope>NUCLEOTIDE SEQUENCE [LARGE SCALE GENOMIC DNA]</scope>
    <source>
        <strain evidence="8 9">T81</strain>
    </source>
</reference>
<dbReference type="InterPro" id="IPR049052">
    <property type="entry name" value="nSTAND1"/>
</dbReference>
<keyword evidence="2" id="KW-0808">Transferase</keyword>
<evidence type="ECO:0000259" key="7">
    <source>
        <dbReference type="PROSITE" id="PS50011"/>
    </source>
</evidence>
<dbReference type="Pfam" id="PF20703">
    <property type="entry name" value="nSTAND1"/>
    <property type="match status" value="1"/>
</dbReference>